<organism evidence="2">
    <name type="scientific">marine sediment metagenome</name>
    <dbReference type="NCBI Taxonomy" id="412755"/>
    <lineage>
        <taxon>unclassified sequences</taxon>
        <taxon>metagenomes</taxon>
        <taxon>ecological metagenomes</taxon>
    </lineage>
</organism>
<keyword evidence="1" id="KW-0472">Membrane</keyword>
<protein>
    <submittedName>
        <fullName evidence="2">Uncharacterized protein</fullName>
    </submittedName>
</protein>
<evidence type="ECO:0000256" key="1">
    <source>
        <dbReference type="SAM" id="Phobius"/>
    </source>
</evidence>
<evidence type="ECO:0000313" key="2">
    <source>
        <dbReference type="EMBL" id="KKN53470.1"/>
    </source>
</evidence>
<sequence length="165" mass="18550">MAISFVVAITLSMIPFIAIVSIIVFLIHAKYNIISGILLFTIIAFVGFMIYPQLFVIWYGDIYYTIGGISALILTFKNLKPDQLPIKTGLKVGIIGAGISSFLISIYQWFFYTILNSFDIIILGINFAYFTPFALILGSIIGYIYGYIKKKQEEDGEQELSLIDM</sequence>
<name>A0A0F9RAC7_9ZZZZ</name>
<dbReference type="EMBL" id="LAZR01000970">
    <property type="protein sequence ID" value="KKN53470.1"/>
    <property type="molecule type" value="Genomic_DNA"/>
</dbReference>
<feature type="transmembrane region" description="Helical" evidence="1">
    <location>
        <begin position="6"/>
        <end position="26"/>
    </location>
</feature>
<dbReference type="AlphaFoldDB" id="A0A0F9RAC7"/>
<gene>
    <name evidence="2" type="ORF">LCGC14_0602180</name>
</gene>
<accession>A0A0F9RAC7</accession>
<keyword evidence="1" id="KW-1133">Transmembrane helix</keyword>
<feature type="transmembrane region" description="Helical" evidence="1">
    <location>
        <begin position="120"/>
        <end position="145"/>
    </location>
</feature>
<reference evidence="2" key="1">
    <citation type="journal article" date="2015" name="Nature">
        <title>Complex archaea that bridge the gap between prokaryotes and eukaryotes.</title>
        <authorList>
            <person name="Spang A."/>
            <person name="Saw J.H."/>
            <person name="Jorgensen S.L."/>
            <person name="Zaremba-Niedzwiedzka K."/>
            <person name="Martijn J."/>
            <person name="Lind A.E."/>
            <person name="van Eijk R."/>
            <person name="Schleper C."/>
            <person name="Guy L."/>
            <person name="Ettema T.J."/>
        </authorList>
    </citation>
    <scope>NUCLEOTIDE SEQUENCE</scope>
</reference>
<feature type="transmembrane region" description="Helical" evidence="1">
    <location>
        <begin position="57"/>
        <end position="76"/>
    </location>
</feature>
<proteinExistence type="predicted"/>
<feature type="transmembrane region" description="Helical" evidence="1">
    <location>
        <begin position="33"/>
        <end position="51"/>
    </location>
</feature>
<feature type="transmembrane region" description="Helical" evidence="1">
    <location>
        <begin position="88"/>
        <end position="114"/>
    </location>
</feature>
<keyword evidence="1" id="KW-0812">Transmembrane</keyword>
<comment type="caution">
    <text evidence="2">The sequence shown here is derived from an EMBL/GenBank/DDBJ whole genome shotgun (WGS) entry which is preliminary data.</text>
</comment>